<accession>A0ABD1NHX9</accession>
<name>A0ABD1NHX9_9FABA</name>
<reference evidence="2 3" key="1">
    <citation type="submission" date="2024-08" db="EMBL/GenBank/DDBJ databases">
        <title>Insights into the chromosomal genome structure of Flemingia macrophylla.</title>
        <authorList>
            <person name="Ding Y."/>
            <person name="Zhao Y."/>
            <person name="Bi W."/>
            <person name="Wu M."/>
            <person name="Zhao G."/>
            <person name="Gong Y."/>
            <person name="Li W."/>
            <person name="Zhang P."/>
        </authorList>
    </citation>
    <scope>NUCLEOTIDE SEQUENCE [LARGE SCALE GENOMIC DNA]</scope>
    <source>
        <strain evidence="2">DYQJB</strain>
        <tissue evidence="2">Leaf</tissue>
    </source>
</reference>
<dbReference type="InterPro" id="IPR043159">
    <property type="entry name" value="Lectin_gal-bd_sf"/>
</dbReference>
<feature type="domain" description="SUEL-type lectin" evidence="1">
    <location>
        <begin position="29"/>
        <end position="114"/>
    </location>
</feature>
<dbReference type="Gene3D" id="2.60.120.740">
    <property type="match status" value="1"/>
</dbReference>
<dbReference type="AlphaFoldDB" id="A0ABD1NHX9"/>
<proteinExistence type="predicted"/>
<protein>
    <recommendedName>
        <fullName evidence="1">SUEL-type lectin domain-containing protein</fullName>
    </recommendedName>
</protein>
<dbReference type="InterPro" id="IPR000922">
    <property type="entry name" value="Lectin_gal-bd_dom"/>
</dbReference>
<dbReference type="CDD" id="cd22842">
    <property type="entry name" value="Gal_Rha_Lectin_BGal"/>
    <property type="match status" value="1"/>
</dbReference>
<dbReference type="PROSITE" id="PS50228">
    <property type="entry name" value="SUEL_LECTIN"/>
    <property type="match status" value="1"/>
</dbReference>
<evidence type="ECO:0000313" key="3">
    <source>
        <dbReference type="Proteomes" id="UP001603857"/>
    </source>
</evidence>
<evidence type="ECO:0000313" key="2">
    <source>
        <dbReference type="EMBL" id="KAL2347737.1"/>
    </source>
</evidence>
<dbReference type="Pfam" id="PF02140">
    <property type="entry name" value="SUEL_Lectin"/>
    <property type="match status" value="1"/>
</dbReference>
<comment type="caution">
    <text evidence="2">The sequence shown here is derived from an EMBL/GenBank/DDBJ whole genome shotgun (WGS) entry which is preliminary data.</text>
</comment>
<evidence type="ECO:0000259" key="1">
    <source>
        <dbReference type="PROSITE" id="PS50228"/>
    </source>
</evidence>
<dbReference type="EMBL" id="JBGMDY010000001">
    <property type="protein sequence ID" value="KAL2347737.1"/>
    <property type="molecule type" value="Genomic_DNA"/>
</dbReference>
<keyword evidence="3" id="KW-1185">Reference proteome</keyword>
<gene>
    <name evidence="2" type="ORF">Fmac_001737</name>
</gene>
<sequence>MTTEDTKLVMQVKQMNVSKVTVDRICANTYEGHALELACSEDRVISDIKFASFGVPTGECGSFEKGQCESPTTLSVLRRRCLGKQGCSVEVLERMLGPIRCRVPQNRLAVGANK</sequence>
<dbReference type="Proteomes" id="UP001603857">
    <property type="component" value="Unassembled WGS sequence"/>
</dbReference>
<organism evidence="2 3">
    <name type="scientific">Flemingia macrophylla</name>
    <dbReference type="NCBI Taxonomy" id="520843"/>
    <lineage>
        <taxon>Eukaryota</taxon>
        <taxon>Viridiplantae</taxon>
        <taxon>Streptophyta</taxon>
        <taxon>Embryophyta</taxon>
        <taxon>Tracheophyta</taxon>
        <taxon>Spermatophyta</taxon>
        <taxon>Magnoliopsida</taxon>
        <taxon>eudicotyledons</taxon>
        <taxon>Gunneridae</taxon>
        <taxon>Pentapetalae</taxon>
        <taxon>rosids</taxon>
        <taxon>fabids</taxon>
        <taxon>Fabales</taxon>
        <taxon>Fabaceae</taxon>
        <taxon>Papilionoideae</taxon>
        <taxon>50 kb inversion clade</taxon>
        <taxon>NPAAA clade</taxon>
        <taxon>indigoferoid/millettioid clade</taxon>
        <taxon>Phaseoleae</taxon>
        <taxon>Flemingia</taxon>
    </lineage>
</organism>